<feature type="region of interest" description="Disordered" evidence="1">
    <location>
        <begin position="35"/>
        <end position="63"/>
    </location>
</feature>
<dbReference type="KEGG" id="sphv:F9278_37040"/>
<protein>
    <submittedName>
        <fullName evidence="2">Uncharacterized protein</fullName>
    </submittedName>
</protein>
<sequence length="112" mass="12127">MSVVQVEPSFPLGGQAIELVEQDRGPAWTARLAGDGRDAVRQGQDSGDVVDVGRSDDAPERVPLSPADQLVFTARLPMADRRRAGGFTLPSFARMWINGHFVEPCPDPVVDQ</sequence>
<evidence type="ECO:0000313" key="2">
    <source>
        <dbReference type="EMBL" id="QFR00874.1"/>
    </source>
</evidence>
<feature type="compositionally biased region" description="Basic and acidic residues" evidence="1">
    <location>
        <begin position="51"/>
        <end position="60"/>
    </location>
</feature>
<accession>A0A5P8KC08</accession>
<evidence type="ECO:0000313" key="3">
    <source>
        <dbReference type="Proteomes" id="UP000327294"/>
    </source>
</evidence>
<name>A0A5P8KC08_9ACTN</name>
<dbReference type="RefSeq" id="WP_152172197.1">
    <property type="nucleotide sequence ID" value="NZ_CP045096.1"/>
</dbReference>
<evidence type="ECO:0000256" key="1">
    <source>
        <dbReference type="SAM" id="MobiDB-lite"/>
    </source>
</evidence>
<dbReference type="EMBL" id="CP045096">
    <property type="protein sequence ID" value="QFR00874.1"/>
    <property type="molecule type" value="Genomic_DNA"/>
</dbReference>
<proteinExistence type="predicted"/>
<feature type="compositionally biased region" description="Low complexity" evidence="1">
    <location>
        <begin position="41"/>
        <end position="50"/>
    </location>
</feature>
<dbReference type="Proteomes" id="UP000327294">
    <property type="component" value="Chromosome"/>
</dbReference>
<gene>
    <name evidence="2" type="ORF">F9278_37040</name>
</gene>
<dbReference type="AlphaFoldDB" id="A0A5P8KC08"/>
<organism evidence="2 3">
    <name type="scientific">Streptomyces phaeolivaceus</name>
    <dbReference type="NCBI Taxonomy" id="2653200"/>
    <lineage>
        <taxon>Bacteria</taxon>
        <taxon>Bacillati</taxon>
        <taxon>Actinomycetota</taxon>
        <taxon>Actinomycetes</taxon>
        <taxon>Kitasatosporales</taxon>
        <taxon>Streptomycetaceae</taxon>
        <taxon>Streptomyces</taxon>
    </lineage>
</organism>
<keyword evidence="3" id="KW-1185">Reference proteome</keyword>
<reference evidence="2 3" key="1">
    <citation type="submission" date="2019-10" db="EMBL/GenBank/DDBJ databases">
        <title>Streptomyces sp. strain GY16 isolated from leaves of Broussonetia papyrifera.</title>
        <authorList>
            <person name="Mo P."/>
        </authorList>
    </citation>
    <scope>NUCLEOTIDE SEQUENCE [LARGE SCALE GENOMIC DNA]</scope>
    <source>
        <strain evidence="2 3">GY16</strain>
    </source>
</reference>